<dbReference type="Proteomes" id="UP000061432">
    <property type="component" value="Plasmid pMaq22A_1p"/>
</dbReference>
<dbReference type="AlphaFoldDB" id="A0A0C6FMK5"/>
<gene>
    <name evidence="4" type="ORF">Maq22A_1p37090</name>
</gene>
<dbReference type="EMBL" id="AP014705">
    <property type="protein sequence ID" value="BAQ49608.1"/>
    <property type="molecule type" value="Genomic_DNA"/>
</dbReference>
<dbReference type="PROSITE" id="PS51898">
    <property type="entry name" value="TYR_RECOMBINASE"/>
    <property type="match status" value="1"/>
</dbReference>
<evidence type="ECO:0000313" key="5">
    <source>
        <dbReference type="Proteomes" id="UP000061432"/>
    </source>
</evidence>
<reference evidence="5" key="2">
    <citation type="submission" date="2015-01" db="EMBL/GenBank/DDBJ databases">
        <title>Complete genome sequence of Methylobacterium aquaticum strain 22A.</title>
        <authorList>
            <person name="Tani A."/>
            <person name="Ogura Y."/>
            <person name="Hayashi T."/>
        </authorList>
    </citation>
    <scope>NUCLEOTIDE SEQUENCE [LARGE SCALE GENOMIC DNA]</scope>
    <source>
        <strain evidence="5">MA-22A</strain>
        <plasmid evidence="5">Plasmid pMaq22A_1p DNA</plasmid>
    </source>
</reference>
<dbReference type="KEGG" id="maqu:Maq22A_1p37090"/>
<dbReference type="InterPro" id="IPR011010">
    <property type="entry name" value="DNA_brk_join_enz"/>
</dbReference>
<dbReference type="PATRIC" id="fig|270351.10.peg.6694"/>
<reference evidence="4 5" key="1">
    <citation type="journal article" date="2015" name="Genome Announc.">
        <title>Complete Genome Sequence of Methylobacterium aquaticum Strain 22A, Isolated from Racomitrium japonicum Moss.</title>
        <authorList>
            <person name="Tani A."/>
            <person name="Ogura Y."/>
            <person name="Hayashi T."/>
            <person name="Kimbara K."/>
        </authorList>
    </citation>
    <scope>NUCLEOTIDE SEQUENCE [LARGE SCALE GENOMIC DNA]</scope>
    <source>
        <strain evidence="4 5">MA-22A</strain>
        <plasmid evidence="5">Plasmid pMaq22A_1p DNA</plasmid>
    </source>
</reference>
<dbReference type="InterPro" id="IPR002104">
    <property type="entry name" value="Integrase_catalytic"/>
</dbReference>
<dbReference type="InterPro" id="IPR013762">
    <property type="entry name" value="Integrase-like_cat_sf"/>
</dbReference>
<dbReference type="PANTHER" id="PTHR30349:SF88">
    <property type="entry name" value="BLL1584 PROTEIN"/>
    <property type="match status" value="1"/>
</dbReference>
<dbReference type="InterPro" id="IPR050090">
    <property type="entry name" value="Tyrosine_recombinase_XerCD"/>
</dbReference>
<evidence type="ECO:0000313" key="4">
    <source>
        <dbReference type="EMBL" id="BAQ49608.1"/>
    </source>
</evidence>
<evidence type="ECO:0000256" key="2">
    <source>
        <dbReference type="ARBA" id="ARBA00023172"/>
    </source>
</evidence>
<protein>
    <submittedName>
        <fullName evidence="4">Phage integrase</fullName>
    </submittedName>
</protein>
<evidence type="ECO:0000259" key="3">
    <source>
        <dbReference type="PROSITE" id="PS51898"/>
    </source>
</evidence>
<dbReference type="PANTHER" id="PTHR30349">
    <property type="entry name" value="PHAGE INTEGRASE-RELATED"/>
    <property type="match status" value="1"/>
</dbReference>
<dbReference type="Gene3D" id="1.10.443.10">
    <property type="entry name" value="Intergrase catalytic core"/>
    <property type="match status" value="1"/>
</dbReference>
<dbReference type="GO" id="GO:0015074">
    <property type="term" value="P:DNA integration"/>
    <property type="evidence" value="ECO:0007669"/>
    <property type="project" value="UniProtKB-KW"/>
</dbReference>
<dbReference type="RefSeq" id="WP_244533668.1">
    <property type="nucleotide sequence ID" value="NZ_AP014705.1"/>
</dbReference>
<keyword evidence="4" id="KW-0614">Plasmid</keyword>
<keyword evidence="2" id="KW-0233">DNA recombination</keyword>
<dbReference type="GO" id="GO:0006310">
    <property type="term" value="P:DNA recombination"/>
    <property type="evidence" value="ECO:0007669"/>
    <property type="project" value="UniProtKB-KW"/>
</dbReference>
<accession>A0A0C6FMK5</accession>
<name>A0A0C6FMK5_9HYPH</name>
<sequence>MPRRNSGPRLWLRPGEVAKGGGTERLAQWHIKDDGGVRRPTGCFARDVRGLKGADKAEALAFNEAEEAKAHQALADYITAKHRPSVQKGRGASEIAVVDVLLMWGERVVQKRVEELRAEDDKAGIVHEKPPIYEGRAARCMARLLQLGEWWQGRTLADVDGDSCDAYVAWRCGQAWKSARPEETGNDARMVSPQGARRELEDLRAAINWHRGRGYCREIVEVALPAKGKRKEHHLDRPEAARLLLGMWRKRELMTVRKDSQTRAGEKVLSKKRPHRHLCRFTLLGIYTGTRAGAIATAAFDRIPGRSWLDLETGMFHRLAVGQGATNKRQPPVRIPDRLLAHIRRWKRLGISREYVVEFNGAPVEQVNKGFGVALADAGLQGSPHMLRHTCATWLLQRGVKSWDAANYLGMSEKVLLEVYGHWAADYQAGIAGGRKKRSLPPPELHDAFSIHYHRDKDLRIAAANRDARLARLGLPLRSLATMGEAKAA</sequence>
<dbReference type="SUPFAM" id="SSF56349">
    <property type="entry name" value="DNA breaking-rejoining enzymes"/>
    <property type="match status" value="1"/>
</dbReference>
<keyword evidence="1" id="KW-0229">DNA integration</keyword>
<geneLocation type="plasmid" evidence="5">
    <name>pMaq22A_1p DNA</name>
</geneLocation>
<evidence type="ECO:0000256" key="1">
    <source>
        <dbReference type="ARBA" id="ARBA00022908"/>
    </source>
</evidence>
<feature type="domain" description="Tyr recombinase" evidence="3">
    <location>
        <begin position="256"/>
        <end position="433"/>
    </location>
</feature>
<organism evidence="4 5">
    <name type="scientific">Methylobacterium aquaticum</name>
    <dbReference type="NCBI Taxonomy" id="270351"/>
    <lineage>
        <taxon>Bacteria</taxon>
        <taxon>Pseudomonadati</taxon>
        <taxon>Pseudomonadota</taxon>
        <taxon>Alphaproteobacteria</taxon>
        <taxon>Hyphomicrobiales</taxon>
        <taxon>Methylobacteriaceae</taxon>
        <taxon>Methylobacterium</taxon>
    </lineage>
</organism>
<dbReference type="GO" id="GO:0003677">
    <property type="term" value="F:DNA binding"/>
    <property type="evidence" value="ECO:0007669"/>
    <property type="project" value="InterPro"/>
</dbReference>
<proteinExistence type="predicted"/>